<dbReference type="AlphaFoldDB" id="A0A9D1G9U9"/>
<evidence type="ECO:0000313" key="9">
    <source>
        <dbReference type="Proteomes" id="UP000886833"/>
    </source>
</evidence>
<dbReference type="Pfam" id="PF00702">
    <property type="entry name" value="Hydrolase"/>
    <property type="match status" value="1"/>
</dbReference>
<feature type="transmembrane region" description="Helical" evidence="6">
    <location>
        <begin position="73"/>
        <end position="91"/>
    </location>
</feature>
<dbReference type="InterPro" id="IPR001757">
    <property type="entry name" value="P_typ_ATPase"/>
</dbReference>
<sequence>MEKNIKRYNPDIKKGLTKSQVEERFTNNLVNFNTDVKTKSVKEIVKENVFTLFNIINIILAVAIISVGSYKNLTFIIIIVLNTLISTIQELRSKYTIDKLSVISEHKIKVIRDSKIEEVSLDEVVLDDIVKFTSGNQIVVDSIIKEGEVLVDESFITGEEENVLKKEGDMLLSGSFIVSGTCTCKVEHIGYDNYTAKISSDTKYIKEVSSEIMRSLNKIVKTISFVIVPLGILLFARQMFLPDNTFENAVVNTVAALIGMIPEGLVLLTSTVFAVSVIRLSRRKVLVQDLYCIETLARVNVICLDKTGTITEGVMEVKDVIDKEMSKVELKDLLGTIVHIIDDDNPTAKALKNAFYNKNALDYEKIVPFNSTTKCSGLVMKNDKAIFIGAPEFLLKDHKKYKEEVDNLTTESRVVAVVEYSSYNKKNEKQRLLGYILLQDKIRKEAESTIKYFKDQGVKVKIISGDNKNTVLNIARRAKVGDALKAIDLSTLHSEEEIRDSALKYDVFGRVKPEEKHILIKALKDAGNTVAMTGDGVNDCLALKEADCSIAMASGTDAARSVSQLVLLDSNFDSMPSVVLEGRRSINNLQRSASLFLVKTIYAGLLAFIFLFLEESYPFIPVQLTLSSVVTIGIPSFILALEPNKDRVEGNFLINVLKKATPPAFVIVINIVIITLFGSAIGLTYAKVSTLSLTITAYVSFILLYKVCQPFNRVRLILFALMFYLFIYCIMNLTTLFSITHFDYLMIFITFILMFASHELYKLFEILVEKIVKKLKI</sequence>
<reference evidence="8" key="2">
    <citation type="journal article" date="2021" name="PeerJ">
        <title>Extensive microbial diversity within the chicken gut microbiome revealed by metagenomics and culture.</title>
        <authorList>
            <person name="Gilroy R."/>
            <person name="Ravi A."/>
            <person name="Getino M."/>
            <person name="Pursley I."/>
            <person name="Horton D.L."/>
            <person name="Alikhan N.F."/>
            <person name="Baker D."/>
            <person name="Gharbi K."/>
            <person name="Hall N."/>
            <person name="Watson M."/>
            <person name="Adriaenssens E.M."/>
            <person name="Foster-Nyarko E."/>
            <person name="Jarju S."/>
            <person name="Secka A."/>
            <person name="Antonio M."/>
            <person name="Oren A."/>
            <person name="Chaudhuri R.R."/>
            <person name="La Ragione R."/>
            <person name="Hildebrand F."/>
            <person name="Pallen M.J."/>
        </authorList>
    </citation>
    <scope>NUCLEOTIDE SEQUENCE</scope>
    <source>
        <strain evidence="8">CHK195-26880</strain>
    </source>
</reference>
<comment type="caution">
    <text evidence="8">The sequence shown here is derived from an EMBL/GenBank/DDBJ whole genome shotgun (WGS) entry which is preliminary data.</text>
</comment>
<dbReference type="InterPro" id="IPR018303">
    <property type="entry name" value="ATPase_P-typ_P_site"/>
</dbReference>
<dbReference type="InterPro" id="IPR044492">
    <property type="entry name" value="P_typ_ATPase_HD_dom"/>
</dbReference>
<evidence type="ECO:0000256" key="3">
    <source>
        <dbReference type="ARBA" id="ARBA00022967"/>
    </source>
</evidence>
<dbReference type="InterPro" id="IPR023298">
    <property type="entry name" value="ATPase_P-typ_TM_dom_sf"/>
</dbReference>
<dbReference type="SFLD" id="SFLDF00027">
    <property type="entry name" value="p-type_atpase"/>
    <property type="match status" value="1"/>
</dbReference>
<dbReference type="PRINTS" id="PR00119">
    <property type="entry name" value="CATATPASE"/>
</dbReference>
<dbReference type="PANTHER" id="PTHR42861">
    <property type="entry name" value="CALCIUM-TRANSPORTING ATPASE"/>
    <property type="match status" value="1"/>
</dbReference>
<keyword evidence="4 6" id="KW-1133">Transmembrane helix</keyword>
<dbReference type="SUPFAM" id="SSF56784">
    <property type="entry name" value="HAD-like"/>
    <property type="match status" value="1"/>
</dbReference>
<dbReference type="Gene3D" id="2.70.150.10">
    <property type="entry name" value="Calcium-transporting ATPase, cytoplasmic transduction domain A"/>
    <property type="match status" value="1"/>
</dbReference>
<evidence type="ECO:0000256" key="4">
    <source>
        <dbReference type="ARBA" id="ARBA00022989"/>
    </source>
</evidence>
<evidence type="ECO:0000313" key="8">
    <source>
        <dbReference type="EMBL" id="HIT36951.1"/>
    </source>
</evidence>
<dbReference type="SFLD" id="SFLDS00003">
    <property type="entry name" value="Haloacid_Dehalogenase"/>
    <property type="match status" value="1"/>
</dbReference>
<dbReference type="InterPro" id="IPR008250">
    <property type="entry name" value="ATPase_P-typ_transduc_dom_A_sf"/>
</dbReference>
<dbReference type="Gene3D" id="3.40.50.1000">
    <property type="entry name" value="HAD superfamily/HAD-like"/>
    <property type="match status" value="1"/>
</dbReference>
<dbReference type="Gene3D" id="3.40.1110.10">
    <property type="entry name" value="Calcium-transporting ATPase, cytoplasmic domain N"/>
    <property type="match status" value="1"/>
</dbReference>
<organism evidence="8 9">
    <name type="scientific">Candidatus Onthousia faecipullorum</name>
    <dbReference type="NCBI Taxonomy" id="2840887"/>
    <lineage>
        <taxon>Bacteria</taxon>
        <taxon>Bacillati</taxon>
        <taxon>Bacillota</taxon>
        <taxon>Bacilli</taxon>
        <taxon>Candidatus Onthousia</taxon>
    </lineage>
</organism>
<gene>
    <name evidence="8" type="ORF">IAB59_00535</name>
</gene>
<feature type="transmembrane region" description="Helical" evidence="6">
    <location>
        <begin position="745"/>
        <end position="764"/>
    </location>
</feature>
<dbReference type="NCBIfam" id="TIGR01494">
    <property type="entry name" value="ATPase_P-type"/>
    <property type="match status" value="2"/>
</dbReference>
<reference evidence="8" key="1">
    <citation type="submission" date="2020-10" db="EMBL/GenBank/DDBJ databases">
        <authorList>
            <person name="Gilroy R."/>
        </authorList>
    </citation>
    <scope>NUCLEOTIDE SEQUENCE</scope>
    <source>
        <strain evidence="8">CHK195-26880</strain>
    </source>
</reference>
<keyword evidence="2 6" id="KW-0812">Transmembrane</keyword>
<keyword evidence="3" id="KW-1278">Translocase</keyword>
<comment type="subcellular location">
    <subcellularLocation>
        <location evidence="1">Membrane</location>
        <topology evidence="1">Multi-pass membrane protein</topology>
    </subcellularLocation>
</comment>
<evidence type="ECO:0000256" key="2">
    <source>
        <dbReference type="ARBA" id="ARBA00022692"/>
    </source>
</evidence>
<name>A0A9D1G9U9_9FIRM</name>
<feature type="transmembrane region" description="Helical" evidence="6">
    <location>
        <begin position="717"/>
        <end position="739"/>
    </location>
</feature>
<dbReference type="InterPro" id="IPR059000">
    <property type="entry name" value="ATPase_P-type_domA"/>
</dbReference>
<feature type="transmembrane region" description="Helical" evidence="6">
    <location>
        <begin position="593"/>
        <end position="613"/>
    </location>
</feature>
<dbReference type="SUPFAM" id="SSF81653">
    <property type="entry name" value="Calcium ATPase, transduction domain A"/>
    <property type="match status" value="1"/>
</dbReference>
<dbReference type="Pfam" id="PF00122">
    <property type="entry name" value="E1-E2_ATPase"/>
    <property type="match status" value="1"/>
</dbReference>
<feature type="transmembrane region" description="Helical" evidence="6">
    <location>
        <begin position="662"/>
        <end position="682"/>
    </location>
</feature>
<dbReference type="SUPFAM" id="SSF81665">
    <property type="entry name" value="Calcium ATPase, transmembrane domain M"/>
    <property type="match status" value="1"/>
</dbReference>
<protein>
    <submittedName>
        <fullName evidence="8">HAD-IC family P-type ATPase</fullName>
    </submittedName>
</protein>
<dbReference type="EMBL" id="DVKQ01000004">
    <property type="protein sequence ID" value="HIT36951.1"/>
    <property type="molecule type" value="Genomic_DNA"/>
</dbReference>
<dbReference type="Proteomes" id="UP000886833">
    <property type="component" value="Unassembled WGS sequence"/>
</dbReference>
<dbReference type="PROSITE" id="PS00154">
    <property type="entry name" value="ATPASE_E1_E2"/>
    <property type="match status" value="1"/>
</dbReference>
<keyword evidence="5 6" id="KW-0472">Membrane</keyword>
<dbReference type="InterPro" id="IPR023214">
    <property type="entry name" value="HAD_sf"/>
</dbReference>
<dbReference type="GO" id="GO:0016887">
    <property type="term" value="F:ATP hydrolysis activity"/>
    <property type="evidence" value="ECO:0007669"/>
    <property type="project" value="InterPro"/>
</dbReference>
<evidence type="ECO:0000256" key="1">
    <source>
        <dbReference type="ARBA" id="ARBA00004141"/>
    </source>
</evidence>
<feature type="domain" description="P-type ATPase A" evidence="7">
    <location>
        <begin position="105"/>
        <end position="202"/>
    </location>
</feature>
<feature type="transmembrane region" description="Helical" evidence="6">
    <location>
        <begin position="49"/>
        <end position="67"/>
    </location>
</feature>
<dbReference type="GO" id="GO:0016020">
    <property type="term" value="C:membrane"/>
    <property type="evidence" value="ECO:0007669"/>
    <property type="project" value="UniProtKB-SubCell"/>
</dbReference>
<dbReference type="GO" id="GO:0005524">
    <property type="term" value="F:ATP binding"/>
    <property type="evidence" value="ECO:0007669"/>
    <property type="project" value="InterPro"/>
</dbReference>
<dbReference type="InterPro" id="IPR036412">
    <property type="entry name" value="HAD-like_sf"/>
</dbReference>
<dbReference type="PRINTS" id="PR00120">
    <property type="entry name" value="HATPASE"/>
</dbReference>
<dbReference type="Gene3D" id="1.20.1110.10">
    <property type="entry name" value="Calcium-transporting ATPase, transmembrane domain"/>
    <property type="match status" value="1"/>
</dbReference>
<feature type="transmembrane region" description="Helical" evidence="6">
    <location>
        <begin position="619"/>
        <end position="641"/>
    </location>
</feature>
<dbReference type="InterPro" id="IPR023299">
    <property type="entry name" value="ATPase_P-typ_cyto_dom_N"/>
</dbReference>
<accession>A0A9D1G9U9</accession>
<evidence type="ECO:0000259" key="7">
    <source>
        <dbReference type="Pfam" id="PF00122"/>
    </source>
</evidence>
<feature type="transmembrane region" description="Helical" evidence="6">
    <location>
        <begin position="688"/>
        <end position="705"/>
    </location>
</feature>
<proteinExistence type="predicted"/>
<evidence type="ECO:0000256" key="6">
    <source>
        <dbReference type="SAM" id="Phobius"/>
    </source>
</evidence>
<dbReference type="SFLD" id="SFLDG00002">
    <property type="entry name" value="C1.7:_P-type_atpase_like"/>
    <property type="match status" value="1"/>
</dbReference>
<evidence type="ECO:0000256" key="5">
    <source>
        <dbReference type="ARBA" id="ARBA00023136"/>
    </source>
</evidence>
<feature type="transmembrane region" description="Helical" evidence="6">
    <location>
        <begin position="256"/>
        <end position="278"/>
    </location>
</feature>
<feature type="transmembrane region" description="Helical" evidence="6">
    <location>
        <begin position="219"/>
        <end position="236"/>
    </location>
</feature>